<feature type="region of interest" description="Disordered" evidence="1">
    <location>
        <begin position="192"/>
        <end position="213"/>
    </location>
</feature>
<dbReference type="Gene3D" id="1.10.3210.10">
    <property type="entry name" value="Hypothetical protein af1432"/>
    <property type="match status" value="1"/>
</dbReference>
<dbReference type="EMBL" id="FOLH01000002">
    <property type="protein sequence ID" value="SFB97510.1"/>
    <property type="molecule type" value="Genomic_DNA"/>
</dbReference>
<gene>
    <name evidence="3" type="ORF">SAMN05660443_0962</name>
</gene>
<protein>
    <submittedName>
        <fullName evidence="3">HD-GYP domain, c-di-GMP phosphodiesterase class II (Or its inactivated variant)</fullName>
    </submittedName>
</protein>
<dbReference type="InterPro" id="IPR003607">
    <property type="entry name" value="HD/PDEase_dom"/>
</dbReference>
<dbReference type="AlphaFoldDB" id="A0A1I1FKC7"/>
<evidence type="ECO:0000313" key="4">
    <source>
        <dbReference type="Proteomes" id="UP000199058"/>
    </source>
</evidence>
<dbReference type="Proteomes" id="UP000199058">
    <property type="component" value="Unassembled WGS sequence"/>
</dbReference>
<dbReference type="InterPro" id="IPR037522">
    <property type="entry name" value="HD_GYP_dom"/>
</dbReference>
<evidence type="ECO:0000256" key="1">
    <source>
        <dbReference type="SAM" id="MobiDB-lite"/>
    </source>
</evidence>
<feature type="compositionally biased region" description="Basic and acidic residues" evidence="1">
    <location>
        <begin position="200"/>
        <end position="213"/>
    </location>
</feature>
<dbReference type="SUPFAM" id="SSF109604">
    <property type="entry name" value="HD-domain/PDEase-like"/>
    <property type="match status" value="1"/>
</dbReference>
<evidence type="ECO:0000313" key="3">
    <source>
        <dbReference type="EMBL" id="SFB97510.1"/>
    </source>
</evidence>
<proteinExistence type="predicted"/>
<organism evidence="3 4">
    <name type="scientific">Marinospirillum celere</name>
    <dbReference type="NCBI Taxonomy" id="1122252"/>
    <lineage>
        <taxon>Bacteria</taxon>
        <taxon>Pseudomonadati</taxon>
        <taxon>Pseudomonadota</taxon>
        <taxon>Gammaproteobacteria</taxon>
        <taxon>Oceanospirillales</taxon>
        <taxon>Oceanospirillaceae</taxon>
        <taxon>Marinospirillum</taxon>
    </lineage>
</organism>
<dbReference type="OrthoDB" id="9764808at2"/>
<keyword evidence="4" id="KW-1185">Reference proteome</keyword>
<name>A0A1I1FKC7_9GAMM</name>
<dbReference type="PROSITE" id="PS51832">
    <property type="entry name" value="HD_GYP"/>
    <property type="match status" value="1"/>
</dbReference>
<accession>A0A1I1FKC7</accession>
<evidence type="ECO:0000259" key="2">
    <source>
        <dbReference type="PROSITE" id="PS51832"/>
    </source>
</evidence>
<dbReference type="STRING" id="1122252.SAMN05660443_0962"/>
<dbReference type="CDD" id="cd00077">
    <property type="entry name" value="HDc"/>
    <property type="match status" value="1"/>
</dbReference>
<dbReference type="RefSeq" id="WP_091960040.1">
    <property type="nucleotide sequence ID" value="NZ_FOLH01000002.1"/>
</dbReference>
<sequence length="401" mass="45709">MMLRDFELTRITPELLKIDQPVPWPIYDEFGKLLMAKGAILRSDRQKEILTRVGLFAREIKPDPKSLIPQPVRFRRKVNPFAEFDELCLKLEEVFKLIEKDEVPNPGVVKKRIFDIATHLQGLTEYDADALLGAVHLADQFPYTIHHPMQIAVLSELILERLKVDQEVRLSVLAAALTCNLAMNPYQQRLHQQKQPLNDQQRRVIEKHPEQSRRRLEEVGVDDALWLELVAQHHEKLDGTGYPQGLQDDQIRREARILALADVYTAMVTPRPYRNPIKHKDTLKDIFTQRGSKFDSKLTLVFLNELGLYPPGVYVKLNNGELAVVVGRTPDPKSPLVASVRKASGDLFLSPRRRNTASHNFSIRGACNVNERIRINPATLWGIDAIRVSNTPDLSGVSDLI</sequence>
<dbReference type="Pfam" id="PF13487">
    <property type="entry name" value="HD_5"/>
    <property type="match status" value="1"/>
</dbReference>
<dbReference type="GO" id="GO:0008081">
    <property type="term" value="F:phosphoric diester hydrolase activity"/>
    <property type="evidence" value="ECO:0007669"/>
    <property type="project" value="UniProtKB-ARBA"/>
</dbReference>
<dbReference type="PANTHER" id="PTHR43155:SF2">
    <property type="entry name" value="CYCLIC DI-GMP PHOSPHODIESTERASE PA4108"/>
    <property type="match status" value="1"/>
</dbReference>
<reference evidence="3 4" key="1">
    <citation type="submission" date="2016-10" db="EMBL/GenBank/DDBJ databases">
        <authorList>
            <person name="de Groot N.N."/>
        </authorList>
    </citation>
    <scope>NUCLEOTIDE SEQUENCE [LARGE SCALE GENOMIC DNA]</scope>
    <source>
        <strain evidence="3 4">DSM 18438</strain>
    </source>
</reference>
<feature type="domain" description="HD-GYP" evidence="2">
    <location>
        <begin position="123"/>
        <end position="318"/>
    </location>
</feature>
<dbReference type="PANTHER" id="PTHR43155">
    <property type="entry name" value="CYCLIC DI-GMP PHOSPHODIESTERASE PA4108-RELATED"/>
    <property type="match status" value="1"/>
</dbReference>